<keyword evidence="3" id="KW-1185">Reference proteome</keyword>
<sequence>MDILLPYPGDAKSVVIPKLLLDPSTKFRRKCSHHNGVCNGSPPSPYRNGGRGREKKNSLSREIPPLIFDPLSKDLGSRMKLPWINALTNRINNYIVPMCLHKLEGAREWL</sequence>
<evidence type="ECO:0000313" key="3">
    <source>
        <dbReference type="Proteomes" id="UP000265520"/>
    </source>
</evidence>
<accession>A0A392M2J5</accession>
<comment type="caution">
    <text evidence="2">The sequence shown here is derived from an EMBL/GenBank/DDBJ whole genome shotgun (WGS) entry which is preliminary data.</text>
</comment>
<protein>
    <submittedName>
        <fullName evidence="2">Uncharacterized protein</fullName>
    </submittedName>
</protein>
<organism evidence="2 3">
    <name type="scientific">Trifolium medium</name>
    <dbReference type="NCBI Taxonomy" id="97028"/>
    <lineage>
        <taxon>Eukaryota</taxon>
        <taxon>Viridiplantae</taxon>
        <taxon>Streptophyta</taxon>
        <taxon>Embryophyta</taxon>
        <taxon>Tracheophyta</taxon>
        <taxon>Spermatophyta</taxon>
        <taxon>Magnoliopsida</taxon>
        <taxon>eudicotyledons</taxon>
        <taxon>Gunneridae</taxon>
        <taxon>Pentapetalae</taxon>
        <taxon>rosids</taxon>
        <taxon>fabids</taxon>
        <taxon>Fabales</taxon>
        <taxon>Fabaceae</taxon>
        <taxon>Papilionoideae</taxon>
        <taxon>50 kb inversion clade</taxon>
        <taxon>NPAAA clade</taxon>
        <taxon>Hologalegina</taxon>
        <taxon>IRL clade</taxon>
        <taxon>Trifolieae</taxon>
        <taxon>Trifolium</taxon>
    </lineage>
</organism>
<dbReference type="Proteomes" id="UP000265520">
    <property type="component" value="Unassembled WGS sequence"/>
</dbReference>
<gene>
    <name evidence="2" type="ORF">A2U01_0002280</name>
</gene>
<evidence type="ECO:0000313" key="2">
    <source>
        <dbReference type="EMBL" id="MCH81491.1"/>
    </source>
</evidence>
<evidence type="ECO:0000256" key="1">
    <source>
        <dbReference type="SAM" id="MobiDB-lite"/>
    </source>
</evidence>
<feature type="region of interest" description="Disordered" evidence="1">
    <location>
        <begin position="32"/>
        <end position="61"/>
    </location>
</feature>
<proteinExistence type="predicted"/>
<reference evidence="2 3" key="1">
    <citation type="journal article" date="2018" name="Front. Plant Sci.">
        <title>Red Clover (Trifolium pratense) and Zigzag Clover (T. medium) - A Picture of Genomic Similarities and Differences.</title>
        <authorList>
            <person name="Dluhosova J."/>
            <person name="Istvanek J."/>
            <person name="Nedelnik J."/>
            <person name="Repkova J."/>
        </authorList>
    </citation>
    <scope>NUCLEOTIDE SEQUENCE [LARGE SCALE GENOMIC DNA]</scope>
    <source>
        <strain evidence="3">cv. 10/8</strain>
        <tissue evidence="2">Leaf</tissue>
    </source>
</reference>
<name>A0A392M2J5_9FABA</name>
<dbReference type="AlphaFoldDB" id="A0A392M2J5"/>
<dbReference type="EMBL" id="LXQA010002366">
    <property type="protein sequence ID" value="MCH81491.1"/>
    <property type="molecule type" value="Genomic_DNA"/>
</dbReference>